<dbReference type="GO" id="GO:0090729">
    <property type="term" value="F:toxin activity"/>
    <property type="evidence" value="ECO:0007669"/>
    <property type="project" value="UniProtKB-KW"/>
</dbReference>
<keyword evidence="1" id="KW-0378">Hydrolase</keyword>
<keyword evidence="1" id="KW-0652">Protein synthesis inhibitor</keyword>
<dbReference type="OrthoDB" id="10648659at2759"/>
<dbReference type="Proteomes" id="UP000325081">
    <property type="component" value="Unassembled WGS sequence"/>
</dbReference>
<dbReference type="GO" id="GO:0006952">
    <property type="term" value="P:defense response"/>
    <property type="evidence" value="ECO:0007669"/>
    <property type="project" value="UniProtKB-KW"/>
</dbReference>
<dbReference type="InterPro" id="IPR016138">
    <property type="entry name" value="Ribosome_inactivat_prot_sub1"/>
</dbReference>
<comment type="similarity">
    <text evidence="1">Belongs to the ribosome-inactivating protein family.</text>
</comment>
<dbReference type="EC" id="3.2.2.22" evidence="1"/>
<organism evidence="3 4">
    <name type="scientific">Striga asiatica</name>
    <name type="common">Asiatic witchweed</name>
    <name type="synonym">Buchnera asiatica</name>
    <dbReference type="NCBI Taxonomy" id="4170"/>
    <lineage>
        <taxon>Eukaryota</taxon>
        <taxon>Viridiplantae</taxon>
        <taxon>Streptophyta</taxon>
        <taxon>Embryophyta</taxon>
        <taxon>Tracheophyta</taxon>
        <taxon>Spermatophyta</taxon>
        <taxon>Magnoliopsida</taxon>
        <taxon>eudicotyledons</taxon>
        <taxon>Gunneridae</taxon>
        <taxon>Pentapetalae</taxon>
        <taxon>asterids</taxon>
        <taxon>lamiids</taxon>
        <taxon>Lamiales</taxon>
        <taxon>Orobanchaceae</taxon>
        <taxon>Buchnereae</taxon>
        <taxon>Striga</taxon>
    </lineage>
</organism>
<protein>
    <recommendedName>
        <fullName evidence="1">rRNA N-glycosylase</fullName>
        <ecNumber evidence="1">3.2.2.22</ecNumber>
    </recommendedName>
</protein>
<feature type="region of interest" description="Disordered" evidence="2">
    <location>
        <begin position="1"/>
        <end position="48"/>
    </location>
</feature>
<keyword evidence="1" id="KW-0800">Toxin</keyword>
<keyword evidence="4" id="KW-1185">Reference proteome</keyword>
<dbReference type="InterPro" id="IPR001574">
    <property type="entry name" value="Ribosome_inactivat_prot"/>
</dbReference>
<name>A0A5A7Q617_STRAF</name>
<dbReference type="EMBL" id="BKCP01005772">
    <property type="protein sequence ID" value="GER39887.1"/>
    <property type="molecule type" value="Genomic_DNA"/>
</dbReference>
<dbReference type="Pfam" id="PF00161">
    <property type="entry name" value="RIP"/>
    <property type="match status" value="1"/>
</dbReference>
<evidence type="ECO:0000313" key="4">
    <source>
        <dbReference type="Proteomes" id="UP000325081"/>
    </source>
</evidence>
<dbReference type="GO" id="GO:0030598">
    <property type="term" value="F:rRNA N-glycosylase activity"/>
    <property type="evidence" value="ECO:0007669"/>
    <property type="project" value="UniProtKB-EC"/>
</dbReference>
<evidence type="ECO:0000256" key="1">
    <source>
        <dbReference type="RuleBase" id="RU004915"/>
    </source>
</evidence>
<feature type="compositionally biased region" description="Basic and acidic residues" evidence="2">
    <location>
        <begin position="12"/>
        <end position="31"/>
    </location>
</feature>
<dbReference type="SUPFAM" id="SSF56371">
    <property type="entry name" value="Ribosome inactivating proteins (RIP)"/>
    <property type="match status" value="1"/>
</dbReference>
<sequence length="372" mass="41613">MNTNAMDAEIGGLHEEGKNLGDKKSLKRPADAIDDDDDDDNDEDSDDSVYDVVSDEDLICWSHILKVFEHQNFKNVSSRLEGEGPLVELLENILEILKRENISSGDAEEFKNVVKQVFANDAFVAELYKEIEDPWCHGMIGYHARRTQDLVGTETTQERMALIRSDTHFACATAGGNSELIVRGGLSIIIAYCVAVTELTEIFTRCRDDEKLRKNGSGTKKGKGVDVRKEIKEFIEVEYTVTEDVASYKTFLNRLRTSVAAKKINEIDTLPAASENKYVRIHLRFMDADEVSCHVFLRASDLYFIGYENKDHKLVALQPDNTKTQEVDAQFSTLPPPPVPPAQPAPPVQVEELSFGGNYNGLVTVSKIHGRN</sequence>
<feature type="compositionally biased region" description="Acidic residues" evidence="2">
    <location>
        <begin position="32"/>
        <end position="48"/>
    </location>
</feature>
<evidence type="ECO:0000313" key="3">
    <source>
        <dbReference type="EMBL" id="GER39887.1"/>
    </source>
</evidence>
<dbReference type="AlphaFoldDB" id="A0A5A7Q617"/>
<keyword evidence="1" id="KW-0611">Plant defense</keyword>
<evidence type="ECO:0000256" key="2">
    <source>
        <dbReference type="SAM" id="MobiDB-lite"/>
    </source>
</evidence>
<comment type="caution">
    <text evidence="3">The sequence shown here is derived from an EMBL/GenBank/DDBJ whole genome shotgun (WGS) entry which is preliminary data.</text>
</comment>
<dbReference type="Gene3D" id="3.40.420.10">
    <property type="entry name" value="Ricin (A subunit), domain 1"/>
    <property type="match status" value="1"/>
</dbReference>
<proteinExistence type="inferred from homology"/>
<comment type="catalytic activity">
    <reaction evidence="1">
        <text>Endohydrolysis of the N-glycosidic bond at one specific adenosine on the 28S rRNA.</text>
        <dbReference type="EC" id="3.2.2.22"/>
    </reaction>
</comment>
<reference evidence="4" key="1">
    <citation type="journal article" date="2019" name="Curr. Biol.">
        <title>Genome Sequence of Striga asiatica Provides Insight into the Evolution of Plant Parasitism.</title>
        <authorList>
            <person name="Yoshida S."/>
            <person name="Kim S."/>
            <person name="Wafula E.K."/>
            <person name="Tanskanen J."/>
            <person name="Kim Y.M."/>
            <person name="Honaas L."/>
            <person name="Yang Z."/>
            <person name="Spallek T."/>
            <person name="Conn C.E."/>
            <person name="Ichihashi Y."/>
            <person name="Cheong K."/>
            <person name="Cui S."/>
            <person name="Der J.P."/>
            <person name="Gundlach H."/>
            <person name="Jiao Y."/>
            <person name="Hori C."/>
            <person name="Ishida J.K."/>
            <person name="Kasahara H."/>
            <person name="Kiba T."/>
            <person name="Kim M.S."/>
            <person name="Koo N."/>
            <person name="Laohavisit A."/>
            <person name="Lee Y.H."/>
            <person name="Lumba S."/>
            <person name="McCourt P."/>
            <person name="Mortimer J.C."/>
            <person name="Mutuku J.M."/>
            <person name="Nomura T."/>
            <person name="Sasaki-Sekimoto Y."/>
            <person name="Seto Y."/>
            <person name="Wang Y."/>
            <person name="Wakatake T."/>
            <person name="Sakakibara H."/>
            <person name="Demura T."/>
            <person name="Yamaguchi S."/>
            <person name="Yoneyama K."/>
            <person name="Manabe R.I."/>
            <person name="Nelson D.C."/>
            <person name="Schulman A.H."/>
            <person name="Timko M.P."/>
            <person name="dePamphilis C.W."/>
            <person name="Choi D."/>
            <person name="Shirasu K."/>
        </authorList>
    </citation>
    <scope>NUCLEOTIDE SEQUENCE [LARGE SCALE GENOMIC DNA]</scope>
    <source>
        <strain evidence="4">cv. UVA1</strain>
    </source>
</reference>
<gene>
    <name evidence="3" type="ORF">STAS_16522</name>
</gene>
<dbReference type="GO" id="GO:0017148">
    <property type="term" value="P:negative regulation of translation"/>
    <property type="evidence" value="ECO:0007669"/>
    <property type="project" value="UniProtKB-KW"/>
</dbReference>
<accession>A0A5A7Q617</accession>
<dbReference type="InterPro" id="IPR036041">
    <property type="entry name" value="Ribosome-inact_prot_sf"/>
</dbReference>